<proteinExistence type="predicted"/>
<accession>A0ABT9Z639</accession>
<dbReference type="InterPro" id="IPR046117">
    <property type="entry name" value="DUF6054"/>
</dbReference>
<evidence type="ECO:0000313" key="1">
    <source>
        <dbReference type="EMBL" id="MDQ0227672.1"/>
    </source>
</evidence>
<protein>
    <submittedName>
        <fullName evidence="1">Uncharacterized protein</fullName>
    </submittedName>
</protein>
<dbReference type="EMBL" id="JAUSTZ010000011">
    <property type="protein sequence ID" value="MDQ0227672.1"/>
    <property type="molecule type" value="Genomic_DNA"/>
</dbReference>
<reference evidence="1 2" key="1">
    <citation type="submission" date="2023-07" db="EMBL/GenBank/DDBJ databases">
        <title>Genomic Encyclopedia of Type Strains, Phase IV (KMG-IV): sequencing the most valuable type-strain genomes for metagenomic binning, comparative biology and taxonomic classification.</title>
        <authorList>
            <person name="Goeker M."/>
        </authorList>
    </citation>
    <scope>NUCLEOTIDE SEQUENCE [LARGE SCALE GENOMIC DNA]</scope>
    <source>
        <strain evidence="1 2">DSM 17723</strain>
    </source>
</reference>
<dbReference type="Pfam" id="PF19524">
    <property type="entry name" value="DUF6054"/>
    <property type="match status" value="1"/>
</dbReference>
<name>A0ABT9Z639_9BACI</name>
<comment type="caution">
    <text evidence="1">The sequence shown here is derived from an EMBL/GenBank/DDBJ whole genome shotgun (WGS) entry which is preliminary data.</text>
</comment>
<sequence>MKEELIMQKHIEFKISVSPFEGANLILNAPNSKDDLVYWEHHLVGDDGKQICTLIFERYYFRTKGRASLTVIIENFDGQNKVRCITSGSAEGIINVDFGAGKNFVDWMKDVLKEYTLK</sequence>
<dbReference type="Proteomes" id="UP001232245">
    <property type="component" value="Unassembled WGS sequence"/>
</dbReference>
<dbReference type="RefSeq" id="WP_307190825.1">
    <property type="nucleotide sequence ID" value="NZ_JAUSTZ010000011.1"/>
</dbReference>
<evidence type="ECO:0000313" key="2">
    <source>
        <dbReference type="Proteomes" id="UP001232245"/>
    </source>
</evidence>
<keyword evidence="2" id="KW-1185">Reference proteome</keyword>
<organism evidence="1 2">
    <name type="scientific">Metabacillus niabensis</name>
    <dbReference type="NCBI Taxonomy" id="324854"/>
    <lineage>
        <taxon>Bacteria</taxon>
        <taxon>Bacillati</taxon>
        <taxon>Bacillota</taxon>
        <taxon>Bacilli</taxon>
        <taxon>Bacillales</taxon>
        <taxon>Bacillaceae</taxon>
        <taxon>Metabacillus</taxon>
    </lineage>
</organism>
<gene>
    <name evidence="1" type="ORF">J2S02_004019</name>
</gene>